<dbReference type="PROSITE" id="PS51085">
    <property type="entry name" value="2FE2S_FER_2"/>
    <property type="match status" value="1"/>
</dbReference>
<organism evidence="9 10">
    <name type="scientific">Xylophilus ampelinus</name>
    <dbReference type="NCBI Taxonomy" id="54067"/>
    <lineage>
        <taxon>Bacteria</taxon>
        <taxon>Pseudomonadati</taxon>
        <taxon>Pseudomonadota</taxon>
        <taxon>Betaproteobacteria</taxon>
        <taxon>Burkholderiales</taxon>
        <taxon>Xylophilus</taxon>
    </lineage>
</organism>
<dbReference type="PROSITE" id="PS00197">
    <property type="entry name" value="2FE2S_FER_1"/>
    <property type="match status" value="1"/>
</dbReference>
<protein>
    <submittedName>
        <fullName evidence="9">CO/xanthine dehydrogenase FAD-binding subunit</fullName>
    </submittedName>
</protein>
<dbReference type="InterPro" id="IPR002888">
    <property type="entry name" value="2Fe-2S-bd"/>
</dbReference>
<dbReference type="OrthoDB" id="9814706at2"/>
<dbReference type="Gene3D" id="3.30.43.10">
    <property type="entry name" value="Uridine Diphospho-n-acetylenolpyruvylglucosamine Reductase, domain 2"/>
    <property type="match status" value="1"/>
</dbReference>
<dbReference type="PROSITE" id="PS51318">
    <property type="entry name" value="TAT"/>
    <property type="match status" value="1"/>
</dbReference>
<name>A0A318SKZ8_9BURK</name>
<dbReference type="SUPFAM" id="SSF54292">
    <property type="entry name" value="2Fe-2S ferredoxin-like"/>
    <property type="match status" value="1"/>
</dbReference>
<gene>
    <name evidence="9" type="ORF">DFQ15_101103</name>
</gene>
<dbReference type="Gene3D" id="3.30.465.10">
    <property type="match status" value="2"/>
</dbReference>
<dbReference type="InterPro" id="IPR051312">
    <property type="entry name" value="Diverse_Substr_Oxidored"/>
</dbReference>
<dbReference type="InterPro" id="IPR016167">
    <property type="entry name" value="FAD-bd_PCMH_sub1"/>
</dbReference>
<dbReference type="CDD" id="cd00207">
    <property type="entry name" value="fer2"/>
    <property type="match status" value="1"/>
</dbReference>
<dbReference type="PANTHER" id="PTHR42659">
    <property type="entry name" value="XANTHINE DEHYDROGENASE SUBUNIT C-RELATED"/>
    <property type="match status" value="1"/>
</dbReference>
<dbReference type="Gene3D" id="1.10.150.120">
    <property type="entry name" value="[2Fe-2S]-binding domain"/>
    <property type="match status" value="1"/>
</dbReference>
<dbReference type="GO" id="GO:0071949">
    <property type="term" value="F:FAD binding"/>
    <property type="evidence" value="ECO:0007669"/>
    <property type="project" value="InterPro"/>
</dbReference>
<keyword evidence="3" id="KW-0274">FAD</keyword>
<dbReference type="GO" id="GO:0046872">
    <property type="term" value="F:metal ion binding"/>
    <property type="evidence" value="ECO:0007669"/>
    <property type="project" value="UniProtKB-KW"/>
</dbReference>
<dbReference type="InterPro" id="IPR036010">
    <property type="entry name" value="2Fe-2S_ferredoxin-like_sf"/>
</dbReference>
<dbReference type="InterPro" id="IPR036683">
    <property type="entry name" value="CO_DH_flav_C_dom_sf"/>
</dbReference>
<dbReference type="SUPFAM" id="SSF55447">
    <property type="entry name" value="CO dehydrogenase flavoprotein C-terminal domain-like"/>
    <property type="match status" value="1"/>
</dbReference>
<dbReference type="InterPro" id="IPR001041">
    <property type="entry name" value="2Fe-2S_ferredoxin-type"/>
</dbReference>
<reference evidence="9 10" key="1">
    <citation type="submission" date="2018-06" db="EMBL/GenBank/DDBJ databases">
        <title>Genomic Encyclopedia of Type Strains, Phase III (KMG-III): the genomes of soil and plant-associated and newly described type strains.</title>
        <authorList>
            <person name="Whitman W."/>
        </authorList>
    </citation>
    <scope>NUCLEOTIDE SEQUENCE [LARGE SCALE GENOMIC DNA]</scope>
    <source>
        <strain evidence="9 10">CECT 7646</strain>
    </source>
</reference>
<dbReference type="InterPro" id="IPR005107">
    <property type="entry name" value="CO_DH_flav_C"/>
</dbReference>
<dbReference type="InterPro" id="IPR002346">
    <property type="entry name" value="Mopterin_DH_FAD-bd"/>
</dbReference>
<keyword evidence="4" id="KW-0560">Oxidoreductase</keyword>
<sequence length="545" mass="57548">MASSLPAVTVRRRTVLQSTVCASAAGVLVGTADSASGQTAAAPAPAPVTPDGPTLPVRLTVNGEEHALQLDPRTSLLDTLREHIHLTGTKKGCDHGQCGACTVLVNGERINSCLTLAVMHDGDKVTTVEGLVTGQQLHPMQQAFIDNDGFQCGYCTPGQICSAVGMLDEARRGMPSNVSESLEGNAALSDAEIRERMSGNLCRCSAYPNNRRGHPRRREGPGMKQFSYDRADSIESAAQMLASRPDTKLIAGGTNLLDLMKLQIETPAHLVDVSRLPLADIEATAEGGVRIGAMVRNSTLAADPRIRRDYPVLSRALLSGASAQLRNKATTGGNLLQRTRCPYFYDTHLPCNKRKPGSGCAAIGGVNRIHAILGASEACIAVHPSDMAVAMHALDAQVETQGPSGRRTIPIADFHRLPGNEPERDSNLGPQDVITAVVLPAPVGGRQIYRKVRDRASYAFALISVAAIVQPQGSKTGSVLALGGVAHKPWRQPAAEAAIRDGSAGKWTAATDALLAGAKGQGHNDFKIPLVRRTVTAVLEEATRA</sequence>
<keyword evidence="10" id="KW-1185">Reference proteome</keyword>
<feature type="domain" description="FAD-binding PCMH-type" evidence="8">
    <location>
        <begin position="218"/>
        <end position="444"/>
    </location>
</feature>
<evidence type="ECO:0000313" key="9">
    <source>
        <dbReference type="EMBL" id="PYE79783.1"/>
    </source>
</evidence>
<evidence type="ECO:0000256" key="2">
    <source>
        <dbReference type="ARBA" id="ARBA00022723"/>
    </source>
</evidence>
<dbReference type="InterPro" id="IPR036318">
    <property type="entry name" value="FAD-bd_PCMH-like_sf"/>
</dbReference>
<dbReference type="InterPro" id="IPR006058">
    <property type="entry name" value="2Fe2S_fd_BS"/>
</dbReference>
<evidence type="ECO:0000256" key="5">
    <source>
        <dbReference type="ARBA" id="ARBA00023004"/>
    </source>
</evidence>
<evidence type="ECO:0000256" key="4">
    <source>
        <dbReference type="ARBA" id="ARBA00023002"/>
    </source>
</evidence>
<keyword evidence="3" id="KW-0285">Flavoprotein</keyword>
<proteinExistence type="predicted"/>
<dbReference type="FunFam" id="3.10.20.30:FF:000020">
    <property type="entry name" value="Xanthine dehydrogenase iron-sulfur subunit"/>
    <property type="match status" value="1"/>
</dbReference>
<keyword evidence="1" id="KW-0001">2Fe-2S</keyword>
<dbReference type="EMBL" id="QJTC01000001">
    <property type="protein sequence ID" value="PYE79783.1"/>
    <property type="molecule type" value="Genomic_DNA"/>
</dbReference>
<dbReference type="Pfam" id="PF01799">
    <property type="entry name" value="Fer2_2"/>
    <property type="match status" value="1"/>
</dbReference>
<dbReference type="GO" id="GO:0051537">
    <property type="term" value="F:2 iron, 2 sulfur cluster binding"/>
    <property type="evidence" value="ECO:0007669"/>
    <property type="project" value="UniProtKB-KW"/>
</dbReference>
<evidence type="ECO:0000313" key="10">
    <source>
        <dbReference type="Proteomes" id="UP000247540"/>
    </source>
</evidence>
<dbReference type="PROSITE" id="PS51387">
    <property type="entry name" value="FAD_PCMH"/>
    <property type="match status" value="1"/>
</dbReference>
<evidence type="ECO:0000256" key="3">
    <source>
        <dbReference type="ARBA" id="ARBA00022827"/>
    </source>
</evidence>
<dbReference type="PANTHER" id="PTHR42659:SF5">
    <property type="entry name" value="ALDEHYDE OXIDOREDUCTASE FAD-BINDING SUBUNIT PAOB"/>
    <property type="match status" value="1"/>
</dbReference>
<dbReference type="InterPro" id="IPR016169">
    <property type="entry name" value="FAD-bd_PCMH_sub2"/>
</dbReference>
<dbReference type="InterPro" id="IPR006311">
    <property type="entry name" value="TAT_signal"/>
</dbReference>
<evidence type="ECO:0000256" key="1">
    <source>
        <dbReference type="ARBA" id="ARBA00022714"/>
    </source>
</evidence>
<dbReference type="SUPFAM" id="SSF47741">
    <property type="entry name" value="CO dehydrogenase ISP C-domain like"/>
    <property type="match status" value="1"/>
</dbReference>
<keyword evidence="2" id="KW-0479">Metal-binding</keyword>
<dbReference type="Gene3D" id="3.30.390.50">
    <property type="entry name" value="CO dehydrogenase flavoprotein, C-terminal domain"/>
    <property type="match status" value="1"/>
</dbReference>
<dbReference type="AlphaFoldDB" id="A0A318SKZ8"/>
<evidence type="ECO:0000259" key="8">
    <source>
        <dbReference type="PROSITE" id="PS51387"/>
    </source>
</evidence>
<dbReference type="SMART" id="SM01092">
    <property type="entry name" value="CO_deh_flav_C"/>
    <property type="match status" value="1"/>
</dbReference>
<evidence type="ECO:0000259" key="7">
    <source>
        <dbReference type="PROSITE" id="PS51085"/>
    </source>
</evidence>
<comment type="caution">
    <text evidence="9">The sequence shown here is derived from an EMBL/GenBank/DDBJ whole genome shotgun (WGS) entry which is preliminary data.</text>
</comment>
<accession>A0A318SKZ8</accession>
<dbReference type="Proteomes" id="UP000247540">
    <property type="component" value="Unassembled WGS sequence"/>
</dbReference>
<dbReference type="Pfam" id="PF00111">
    <property type="entry name" value="Fer2"/>
    <property type="match status" value="1"/>
</dbReference>
<evidence type="ECO:0000256" key="6">
    <source>
        <dbReference type="ARBA" id="ARBA00023014"/>
    </source>
</evidence>
<dbReference type="SUPFAM" id="SSF56176">
    <property type="entry name" value="FAD-binding/transporter-associated domain-like"/>
    <property type="match status" value="1"/>
</dbReference>
<feature type="domain" description="2Fe-2S ferredoxin-type" evidence="7">
    <location>
        <begin position="55"/>
        <end position="131"/>
    </location>
</feature>
<dbReference type="InterPro" id="IPR036884">
    <property type="entry name" value="2Fe-2S-bd_dom_sf"/>
</dbReference>
<dbReference type="Gene3D" id="3.10.20.30">
    <property type="match status" value="1"/>
</dbReference>
<dbReference type="Pfam" id="PF00941">
    <property type="entry name" value="FAD_binding_5"/>
    <property type="match status" value="1"/>
</dbReference>
<dbReference type="GO" id="GO:0016491">
    <property type="term" value="F:oxidoreductase activity"/>
    <property type="evidence" value="ECO:0007669"/>
    <property type="project" value="UniProtKB-KW"/>
</dbReference>
<keyword evidence="5" id="KW-0408">Iron</keyword>
<dbReference type="InterPro" id="IPR012675">
    <property type="entry name" value="Beta-grasp_dom_sf"/>
</dbReference>
<dbReference type="InterPro" id="IPR016166">
    <property type="entry name" value="FAD-bd_PCMH"/>
</dbReference>
<keyword evidence="6" id="KW-0411">Iron-sulfur</keyword>